<comment type="catalytic activity">
    <reaction evidence="9 10">
        <text>L-glutamine + H2O = L-glutamate + NH4(+)</text>
        <dbReference type="Rhea" id="RHEA:15889"/>
        <dbReference type="ChEBI" id="CHEBI:15377"/>
        <dbReference type="ChEBI" id="CHEBI:28938"/>
        <dbReference type="ChEBI" id="CHEBI:29985"/>
        <dbReference type="ChEBI" id="CHEBI:58359"/>
        <dbReference type="EC" id="3.5.1.2"/>
    </reaction>
</comment>
<dbReference type="PROSITE" id="PS51273">
    <property type="entry name" value="GATASE_TYPE_1"/>
    <property type="match status" value="1"/>
</dbReference>
<evidence type="ECO:0000256" key="7">
    <source>
        <dbReference type="ARBA" id="ARBA00023239"/>
    </source>
</evidence>
<comment type="subunit">
    <text evidence="2 10">Heterodimer of HisH and HisF.</text>
</comment>
<keyword evidence="3 10" id="KW-0028">Amino-acid biosynthesis</keyword>
<dbReference type="Pfam" id="PF00117">
    <property type="entry name" value="GATase"/>
    <property type="match status" value="1"/>
</dbReference>
<comment type="pathway">
    <text evidence="1 10">Amino-acid biosynthesis; L-histidine biosynthesis; L-histidine from 5-phospho-alpha-D-ribose 1-diphosphate: step 5/9.</text>
</comment>
<keyword evidence="14" id="KW-1185">Reference proteome</keyword>
<comment type="caution">
    <text evidence="13">The sequence shown here is derived from an EMBL/GenBank/DDBJ whole genome shotgun (WGS) entry which is preliminary data.</text>
</comment>
<sequence length="207" mass="23063">MLVIIDYNLGNLQSVQSGFEKIGLPCVISRNKEIIEKADALILPGVGSFSVAMENLARYDLIDLIRARVKAGVLLLGICLGMQILFEKGYENGETLGLGLIKGTVEPIVTDEKLPHMGWNQLHILQQKHPLVKNLVENDEVYFVHSYQANCKDENIIAVTDYGQARIPAIVSHQRVLGCQFHPEKSSRIGQLILQAFKAMIEEKVEV</sequence>
<dbReference type="PANTHER" id="PTHR42701:SF1">
    <property type="entry name" value="IMIDAZOLE GLYCEROL PHOSPHATE SYNTHASE SUBUNIT HISH"/>
    <property type="match status" value="1"/>
</dbReference>
<name>A0A7X1Z7G6_9LACT</name>
<gene>
    <name evidence="10 13" type="primary">hisH</name>
    <name evidence="13" type="ORF">GHI93_04380</name>
</gene>
<evidence type="ECO:0000256" key="9">
    <source>
        <dbReference type="ARBA" id="ARBA00049534"/>
    </source>
</evidence>
<accession>A0A7X1Z7G6</accession>
<protein>
    <recommendedName>
        <fullName evidence="10">Imidazole glycerol phosphate synthase subunit HisH</fullName>
        <ecNumber evidence="10">4.3.2.10</ecNumber>
    </recommendedName>
    <alternativeName>
        <fullName evidence="10">IGP synthase glutaminase subunit</fullName>
        <ecNumber evidence="10">3.5.1.2</ecNumber>
    </alternativeName>
    <alternativeName>
        <fullName evidence="10">IGP synthase subunit HisH</fullName>
    </alternativeName>
    <alternativeName>
        <fullName evidence="10">ImGP synthase subunit HisH</fullName>
        <shortName evidence="10">IGPS subunit HisH</shortName>
    </alternativeName>
</protein>
<dbReference type="SUPFAM" id="SSF52317">
    <property type="entry name" value="Class I glutamine amidotransferase-like"/>
    <property type="match status" value="1"/>
</dbReference>
<dbReference type="InterPro" id="IPR029062">
    <property type="entry name" value="Class_I_gatase-like"/>
</dbReference>
<dbReference type="GO" id="GO:0000105">
    <property type="term" value="P:L-histidine biosynthetic process"/>
    <property type="evidence" value="ECO:0007669"/>
    <property type="project" value="UniProtKB-UniRule"/>
</dbReference>
<dbReference type="GO" id="GO:0005737">
    <property type="term" value="C:cytoplasm"/>
    <property type="evidence" value="ECO:0007669"/>
    <property type="project" value="UniProtKB-SubCell"/>
</dbReference>
<keyword evidence="6 10" id="KW-0368">Histidine biosynthesis</keyword>
<dbReference type="EC" id="4.3.2.10" evidence="10"/>
<evidence type="ECO:0000256" key="3">
    <source>
        <dbReference type="ARBA" id="ARBA00022605"/>
    </source>
</evidence>
<organism evidence="13 14">
    <name type="scientific">Lactococcus hircilactis</name>
    <dbReference type="NCBI Taxonomy" id="1494462"/>
    <lineage>
        <taxon>Bacteria</taxon>
        <taxon>Bacillati</taxon>
        <taxon>Bacillota</taxon>
        <taxon>Bacilli</taxon>
        <taxon>Lactobacillales</taxon>
        <taxon>Streptococcaceae</taxon>
        <taxon>Lactococcus</taxon>
    </lineage>
</organism>
<evidence type="ECO:0000256" key="6">
    <source>
        <dbReference type="ARBA" id="ARBA00023102"/>
    </source>
</evidence>
<dbReference type="Gene3D" id="3.40.50.880">
    <property type="match status" value="1"/>
</dbReference>
<feature type="active site" evidence="10 11">
    <location>
        <position position="182"/>
    </location>
</feature>
<evidence type="ECO:0000256" key="8">
    <source>
        <dbReference type="ARBA" id="ARBA00047838"/>
    </source>
</evidence>
<keyword evidence="5 10" id="KW-0315">Glutamine amidotransferase</keyword>
<dbReference type="AlphaFoldDB" id="A0A7X1Z7G6"/>
<evidence type="ECO:0000256" key="10">
    <source>
        <dbReference type="HAMAP-Rule" id="MF_00278"/>
    </source>
</evidence>
<dbReference type="EMBL" id="WITJ01000005">
    <property type="protein sequence ID" value="MQW39176.1"/>
    <property type="molecule type" value="Genomic_DNA"/>
</dbReference>
<dbReference type="OrthoDB" id="9807137at2"/>
<dbReference type="HAMAP" id="MF_00278">
    <property type="entry name" value="HisH"/>
    <property type="match status" value="1"/>
</dbReference>
<dbReference type="GO" id="GO:0000107">
    <property type="term" value="F:imidazoleglycerol-phosphate synthase activity"/>
    <property type="evidence" value="ECO:0007669"/>
    <property type="project" value="UniProtKB-UniRule"/>
</dbReference>
<dbReference type="Proteomes" id="UP000439550">
    <property type="component" value="Unassembled WGS sequence"/>
</dbReference>
<feature type="active site" evidence="10 11">
    <location>
        <position position="184"/>
    </location>
</feature>
<reference evidence="13 14" key="1">
    <citation type="submission" date="2019-10" db="EMBL/GenBank/DDBJ databases">
        <authorList>
            <person name="Dong K."/>
        </authorList>
    </citation>
    <scope>NUCLEOTIDE SEQUENCE [LARGE SCALE GENOMIC DNA]</scope>
    <source>
        <strain evidence="13 14">DSM 28960</strain>
    </source>
</reference>
<keyword evidence="7 10" id="KW-0456">Lyase</keyword>
<dbReference type="InterPro" id="IPR010139">
    <property type="entry name" value="Imidazole-glycPsynth_HisH"/>
</dbReference>
<evidence type="ECO:0000256" key="11">
    <source>
        <dbReference type="PIRSR" id="PIRSR000495-1"/>
    </source>
</evidence>
<dbReference type="UniPathway" id="UPA00031">
    <property type="reaction ID" value="UER00010"/>
</dbReference>
<proteinExistence type="inferred from homology"/>
<dbReference type="InterPro" id="IPR017926">
    <property type="entry name" value="GATASE"/>
</dbReference>
<keyword evidence="10" id="KW-0963">Cytoplasm</keyword>
<evidence type="ECO:0000259" key="12">
    <source>
        <dbReference type="Pfam" id="PF00117"/>
    </source>
</evidence>
<dbReference type="GO" id="GO:0016829">
    <property type="term" value="F:lyase activity"/>
    <property type="evidence" value="ECO:0007669"/>
    <property type="project" value="UniProtKB-KW"/>
</dbReference>
<dbReference type="PANTHER" id="PTHR42701">
    <property type="entry name" value="IMIDAZOLE GLYCEROL PHOSPHATE SYNTHASE SUBUNIT HISH"/>
    <property type="match status" value="1"/>
</dbReference>
<comment type="catalytic activity">
    <reaction evidence="8 10">
        <text>5-[(5-phospho-1-deoxy-D-ribulos-1-ylimino)methylamino]-1-(5-phospho-beta-D-ribosyl)imidazole-4-carboxamide + L-glutamine = D-erythro-1-(imidazol-4-yl)glycerol 3-phosphate + 5-amino-1-(5-phospho-beta-D-ribosyl)imidazole-4-carboxamide + L-glutamate + H(+)</text>
        <dbReference type="Rhea" id="RHEA:24793"/>
        <dbReference type="ChEBI" id="CHEBI:15378"/>
        <dbReference type="ChEBI" id="CHEBI:29985"/>
        <dbReference type="ChEBI" id="CHEBI:58278"/>
        <dbReference type="ChEBI" id="CHEBI:58359"/>
        <dbReference type="ChEBI" id="CHEBI:58475"/>
        <dbReference type="ChEBI" id="CHEBI:58525"/>
        <dbReference type="EC" id="4.3.2.10"/>
    </reaction>
</comment>
<dbReference type="NCBIfam" id="TIGR01855">
    <property type="entry name" value="IMP_synth_hisH"/>
    <property type="match status" value="1"/>
</dbReference>
<evidence type="ECO:0000313" key="14">
    <source>
        <dbReference type="Proteomes" id="UP000439550"/>
    </source>
</evidence>
<evidence type="ECO:0000256" key="2">
    <source>
        <dbReference type="ARBA" id="ARBA00011152"/>
    </source>
</evidence>
<feature type="domain" description="Glutamine amidotransferase" evidence="12">
    <location>
        <begin position="3"/>
        <end position="190"/>
    </location>
</feature>
<dbReference type="EC" id="3.5.1.2" evidence="10"/>
<dbReference type="CDD" id="cd01748">
    <property type="entry name" value="GATase1_IGP_Synthase"/>
    <property type="match status" value="1"/>
</dbReference>
<evidence type="ECO:0000256" key="1">
    <source>
        <dbReference type="ARBA" id="ARBA00005091"/>
    </source>
</evidence>
<keyword evidence="4 10" id="KW-0378">Hydrolase</keyword>
<dbReference type="GO" id="GO:0004359">
    <property type="term" value="F:glutaminase activity"/>
    <property type="evidence" value="ECO:0007669"/>
    <property type="project" value="UniProtKB-EC"/>
</dbReference>
<comment type="function">
    <text evidence="10">IGPS catalyzes the conversion of PRFAR and glutamine to IGP, AICAR and glutamate. The HisH subunit catalyzes the hydrolysis of glutamine to glutamate and ammonia as part of the synthesis of IGP and AICAR. The resulting ammonia molecule is channeled to the active site of HisF.</text>
</comment>
<dbReference type="RefSeq" id="WP_153495859.1">
    <property type="nucleotide sequence ID" value="NZ_CAXYUY010000002.1"/>
</dbReference>
<evidence type="ECO:0000313" key="13">
    <source>
        <dbReference type="EMBL" id="MQW39176.1"/>
    </source>
</evidence>
<dbReference type="PIRSF" id="PIRSF000495">
    <property type="entry name" value="Amidotransf_hisH"/>
    <property type="match status" value="1"/>
</dbReference>
<evidence type="ECO:0000256" key="4">
    <source>
        <dbReference type="ARBA" id="ARBA00022801"/>
    </source>
</evidence>
<evidence type="ECO:0000256" key="5">
    <source>
        <dbReference type="ARBA" id="ARBA00022962"/>
    </source>
</evidence>
<feature type="active site" description="Nucleophile" evidence="10 11">
    <location>
        <position position="79"/>
    </location>
</feature>
<comment type="subcellular location">
    <subcellularLocation>
        <location evidence="10">Cytoplasm</location>
    </subcellularLocation>
</comment>